<proteinExistence type="predicted"/>
<sequence>MDCIEHIFKSGNLAAKLVAKVLRSFAATAGILPDHFSLQVLLQQWWTARPNNAAHKSVMQATQIFICWNLWKNRCAAKYGGKTTKISRVKYGIYKENYKMLNTTFPHVKWTSKWTDLILMSDRCVHDIKVNMVTWIRPIDQWLKVNTNCSAITNPRRLGAGCIFRDKNGRLLMAFTTPIGEGTNNKAEIGCASDLLGH</sequence>
<dbReference type="AlphaFoldDB" id="A0A6N2C1C8"/>
<dbReference type="Gene3D" id="3.30.420.10">
    <property type="entry name" value="Ribonuclease H-like superfamily/Ribonuclease H"/>
    <property type="match status" value="1"/>
</dbReference>
<organism evidence="1">
    <name type="scientific">Solanum chilense</name>
    <name type="common">Tomato</name>
    <name type="synonym">Lycopersicon chilense</name>
    <dbReference type="NCBI Taxonomy" id="4083"/>
    <lineage>
        <taxon>Eukaryota</taxon>
        <taxon>Viridiplantae</taxon>
        <taxon>Streptophyta</taxon>
        <taxon>Embryophyta</taxon>
        <taxon>Tracheophyta</taxon>
        <taxon>Spermatophyta</taxon>
        <taxon>Magnoliopsida</taxon>
        <taxon>eudicotyledons</taxon>
        <taxon>Gunneridae</taxon>
        <taxon>Pentapetalae</taxon>
        <taxon>asterids</taxon>
        <taxon>lamiids</taxon>
        <taxon>Solanales</taxon>
        <taxon>Solanaceae</taxon>
        <taxon>Solanoideae</taxon>
        <taxon>Solaneae</taxon>
        <taxon>Solanum</taxon>
        <taxon>Solanum subgen. Lycopersicon</taxon>
    </lineage>
</organism>
<dbReference type="PANTHER" id="PTHR47074:SF68">
    <property type="entry name" value="RNASE H TYPE-1 DOMAIN-CONTAINING PROTEIN"/>
    <property type="match status" value="1"/>
</dbReference>
<protein>
    <recommendedName>
        <fullName evidence="2">RNase H type-1 domain-containing protein</fullName>
    </recommendedName>
</protein>
<accession>A0A6N2C1C8</accession>
<evidence type="ECO:0008006" key="2">
    <source>
        <dbReference type="Google" id="ProtNLM"/>
    </source>
</evidence>
<dbReference type="EMBL" id="RXGB01000861">
    <property type="protein sequence ID" value="TMX01423.1"/>
    <property type="molecule type" value="Genomic_DNA"/>
</dbReference>
<dbReference type="PANTHER" id="PTHR47074">
    <property type="entry name" value="BNAC02G40300D PROTEIN"/>
    <property type="match status" value="1"/>
</dbReference>
<dbReference type="InterPro" id="IPR036397">
    <property type="entry name" value="RNaseH_sf"/>
</dbReference>
<name>A0A6N2C1C8_SOLCI</name>
<dbReference type="InterPro" id="IPR052929">
    <property type="entry name" value="RNase_H-like_EbsB-rel"/>
</dbReference>
<gene>
    <name evidence="1" type="ORF">EJD97_024534</name>
</gene>
<evidence type="ECO:0000313" key="1">
    <source>
        <dbReference type="EMBL" id="TMX01423.1"/>
    </source>
</evidence>
<comment type="caution">
    <text evidence="1">The sequence shown here is derived from an EMBL/GenBank/DDBJ whole genome shotgun (WGS) entry which is preliminary data.</text>
</comment>
<reference evidence="1" key="1">
    <citation type="submission" date="2019-05" db="EMBL/GenBank/DDBJ databases">
        <title>The de novo reference genome and transcriptome assemblies of the wild tomato species Solanum chilense.</title>
        <authorList>
            <person name="Stam R."/>
            <person name="Nosenko T."/>
            <person name="Hoerger A.C."/>
            <person name="Stephan W."/>
            <person name="Seidel M.A."/>
            <person name="Kuhn J.M.M."/>
            <person name="Haberer G."/>
            <person name="Tellier A."/>
        </authorList>
    </citation>
    <scope>NUCLEOTIDE SEQUENCE</scope>
    <source>
        <tissue evidence="1">Mature leaves</tissue>
    </source>
</reference>
<dbReference type="GO" id="GO:0003676">
    <property type="term" value="F:nucleic acid binding"/>
    <property type="evidence" value="ECO:0007669"/>
    <property type="project" value="InterPro"/>
</dbReference>